<keyword evidence="12" id="KW-0472">Membrane</keyword>
<comment type="pathway">
    <text evidence="4">Polyol metabolism; myo-inositol biosynthesis; myo-inositol from D-glucose 6-phosphate: step 2/2.</text>
</comment>
<evidence type="ECO:0000256" key="8">
    <source>
        <dbReference type="ARBA" id="ARBA00022723"/>
    </source>
</evidence>
<dbReference type="GO" id="GO:0016020">
    <property type="term" value="C:membrane"/>
    <property type="evidence" value="ECO:0007669"/>
    <property type="project" value="UniProtKB-SubCell"/>
</dbReference>
<evidence type="ECO:0000256" key="12">
    <source>
        <dbReference type="ARBA" id="ARBA00023136"/>
    </source>
</evidence>
<dbReference type="AlphaFoldDB" id="A0A7R9R2J3"/>
<dbReference type="Proteomes" id="UP000728032">
    <property type="component" value="Unassembled WGS sequence"/>
</dbReference>
<protein>
    <recommendedName>
        <fullName evidence="6">inositol-phosphate phosphatase</fullName>
        <ecNumber evidence="6">3.1.3.25</ecNumber>
    </recommendedName>
    <alternativeName>
        <fullName evidence="13">Myo-inositol monophosphatase A3</fullName>
    </alternativeName>
</protein>
<comment type="subcellular location">
    <subcellularLocation>
        <location evidence="3">Membrane</location>
        <topology evidence="3">Single-pass membrane protein</topology>
    </subcellularLocation>
</comment>
<dbReference type="OrthoDB" id="74460at2759"/>
<evidence type="ECO:0000256" key="6">
    <source>
        <dbReference type="ARBA" id="ARBA00013106"/>
    </source>
</evidence>
<evidence type="ECO:0000256" key="3">
    <source>
        <dbReference type="ARBA" id="ARBA00004167"/>
    </source>
</evidence>
<keyword evidence="10 14" id="KW-0460">Magnesium</keyword>
<dbReference type="Gene3D" id="3.30.540.10">
    <property type="entry name" value="Fructose-1,6-Bisphosphatase, subunit A, domain 1"/>
    <property type="match status" value="1"/>
</dbReference>
<keyword evidence="11" id="KW-1133">Transmembrane helix</keyword>
<dbReference type="GO" id="GO:0052834">
    <property type="term" value="F:inositol monophosphate phosphatase activity"/>
    <property type="evidence" value="ECO:0007669"/>
    <property type="project" value="UniProtKB-EC"/>
</dbReference>
<evidence type="ECO:0000313" key="16">
    <source>
        <dbReference type="Proteomes" id="UP000728032"/>
    </source>
</evidence>
<reference evidence="15" key="1">
    <citation type="submission" date="2020-11" db="EMBL/GenBank/DDBJ databases">
        <authorList>
            <person name="Tran Van P."/>
        </authorList>
    </citation>
    <scope>NUCLEOTIDE SEQUENCE</scope>
</reference>
<evidence type="ECO:0000256" key="1">
    <source>
        <dbReference type="ARBA" id="ARBA00001033"/>
    </source>
</evidence>
<evidence type="ECO:0000256" key="5">
    <source>
        <dbReference type="ARBA" id="ARBA00009759"/>
    </source>
</evidence>
<comment type="catalytic activity">
    <reaction evidence="1">
        <text>a myo-inositol phosphate + H2O = myo-inositol + phosphate</text>
        <dbReference type="Rhea" id="RHEA:24056"/>
        <dbReference type="ChEBI" id="CHEBI:15377"/>
        <dbReference type="ChEBI" id="CHEBI:17268"/>
        <dbReference type="ChEBI" id="CHEBI:43474"/>
        <dbReference type="ChEBI" id="CHEBI:84139"/>
        <dbReference type="EC" id="3.1.3.25"/>
    </reaction>
</comment>
<evidence type="ECO:0000256" key="9">
    <source>
        <dbReference type="ARBA" id="ARBA00022801"/>
    </source>
</evidence>
<keyword evidence="8 14" id="KW-0479">Metal-binding</keyword>
<dbReference type="GO" id="GO:0008254">
    <property type="term" value="F:3'-nucleotidase activity"/>
    <property type="evidence" value="ECO:0007669"/>
    <property type="project" value="TreeGrafter"/>
</dbReference>
<evidence type="ECO:0000256" key="7">
    <source>
        <dbReference type="ARBA" id="ARBA00022692"/>
    </source>
</evidence>
<comment type="similarity">
    <text evidence="5">Belongs to the inositol monophosphatase superfamily.</text>
</comment>
<comment type="cofactor">
    <cofactor evidence="2 14">
        <name>Mg(2+)</name>
        <dbReference type="ChEBI" id="CHEBI:18420"/>
    </cofactor>
</comment>
<feature type="binding site" evidence="14">
    <location>
        <position position="57"/>
    </location>
    <ligand>
        <name>Mg(2+)</name>
        <dbReference type="ChEBI" id="CHEBI:18420"/>
        <label>1</label>
        <note>catalytic</note>
    </ligand>
</feature>
<dbReference type="InterPro" id="IPR000760">
    <property type="entry name" value="Inositol_monophosphatase-like"/>
</dbReference>
<feature type="binding site" evidence="14">
    <location>
        <position position="8"/>
    </location>
    <ligand>
        <name>Mg(2+)</name>
        <dbReference type="ChEBI" id="CHEBI:18420"/>
        <label>1</label>
        <note>catalytic</note>
    </ligand>
</feature>
<evidence type="ECO:0000256" key="4">
    <source>
        <dbReference type="ARBA" id="ARBA00005152"/>
    </source>
</evidence>
<organism evidence="15">
    <name type="scientific">Oppiella nova</name>
    <dbReference type="NCBI Taxonomy" id="334625"/>
    <lineage>
        <taxon>Eukaryota</taxon>
        <taxon>Metazoa</taxon>
        <taxon>Ecdysozoa</taxon>
        <taxon>Arthropoda</taxon>
        <taxon>Chelicerata</taxon>
        <taxon>Arachnida</taxon>
        <taxon>Acari</taxon>
        <taxon>Acariformes</taxon>
        <taxon>Sarcoptiformes</taxon>
        <taxon>Oribatida</taxon>
        <taxon>Brachypylina</taxon>
        <taxon>Oppioidea</taxon>
        <taxon>Oppiidae</taxon>
        <taxon>Oppiella</taxon>
    </lineage>
</organism>
<dbReference type="Pfam" id="PF00459">
    <property type="entry name" value="Inositol_P"/>
    <property type="match status" value="1"/>
</dbReference>
<evidence type="ECO:0000256" key="13">
    <source>
        <dbReference type="ARBA" id="ARBA00042119"/>
    </source>
</evidence>
<dbReference type="EMBL" id="CAJPVJ010054067">
    <property type="protein sequence ID" value="CAG2183451.1"/>
    <property type="molecule type" value="Genomic_DNA"/>
</dbReference>
<feature type="binding site" evidence="14">
    <location>
        <position position="182"/>
    </location>
    <ligand>
        <name>Mg(2+)</name>
        <dbReference type="ChEBI" id="CHEBI:18420"/>
        <label>1</label>
        <note>catalytic</note>
    </ligand>
</feature>
<evidence type="ECO:0000256" key="11">
    <source>
        <dbReference type="ARBA" id="ARBA00022989"/>
    </source>
</evidence>
<feature type="binding site" evidence="14">
    <location>
        <position position="56"/>
    </location>
    <ligand>
        <name>Mg(2+)</name>
        <dbReference type="ChEBI" id="CHEBI:18420"/>
        <label>1</label>
        <note>catalytic</note>
    </ligand>
</feature>
<feature type="binding site" evidence="14">
    <location>
        <position position="54"/>
    </location>
    <ligand>
        <name>Mg(2+)</name>
        <dbReference type="ChEBI" id="CHEBI:18420"/>
        <label>1</label>
        <note>catalytic</note>
    </ligand>
</feature>
<dbReference type="EC" id="3.1.3.25" evidence="6"/>
<evidence type="ECO:0000256" key="10">
    <source>
        <dbReference type="ARBA" id="ARBA00022842"/>
    </source>
</evidence>
<evidence type="ECO:0000256" key="2">
    <source>
        <dbReference type="ARBA" id="ARBA00001946"/>
    </source>
</evidence>
<dbReference type="PANTHER" id="PTHR43028:SF4">
    <property type="entry name" value="INOSITOL MONOPHOSPHATASE 3"/>
    <property type="match status" value="1"/>
</dbReference>
<dbReference type="Gene3D" id="3.40.190.80">
    <property type="match status" value="1"/>
</dbReference>
<dbReference type="InterPro" id="IPR050725">
    <property type="entry name" value="CysQ/Inositol_MonoPase"/>
</dbReference>
<sequence>PGLRIISEEHSSVEDNALEITPIHVSDELLYDDKYSKLPFGLEIPLGELTVWVDPLDATKEYSEGLTQYVTTMVCIARNGEPIIGVIHKPFSSETYWSWKGNGMSSNIESALKTYNKTKDTFRAIVSRSHAGDVDSIIKKSLSNEYKDIEVIPAAGSGYKTIELIEGRADAYIHVTVIKKWDTCAPNALLNSINDAKMTEING</sequence>
<keyword evidence="9" id="KW-0378">Hydrolase</keyword>
<dbReference type="GO" id="GO:0046872">
    <property type="term" value="F:metal ion binding"/>
    <property type="evidence" value="ECO:0007669"/>
    <property type="project" value="UniProtKB-KW"/>
</dbReference>
<gene>
    <name evidence="15" type="ORF">ONB1V03_LOCUS22871</name>
</gene>
<dbReference type="PANTHER" id="PTHR43028">
    <property type="entry name" value="3'(2'),5'-BISPHOSPHATE NUCLEOTIDASE 1"/>
    <property type="match status" value="1"/>
</dbReference>
<keyword evidence="7" id="KW-0812">Transmembrane</keyword>
<dbReference type="GO" id="GO:0005737">
    <property type="term" value="C:cytoplasm"/>
    <property type="evidence" value="ECO:0007669"/>
    <property type="project" value="UniProtKB-ARBA"/>
</dbReference>
<dbReference type="FunFam" id="3.30.540.10:FF:000012">
    <property type="entry name" value="Blast:Putative inositol monophosphatase 3"/>
    <property type="match status" value="1"/>
</dbReference>
<dbReference type="EMBL" id="OC968892">
    <property type="protein sequence ID" value="CAD7666430.1"/>
    <property type="molecule type" value="Genomic_DNA"/>
</dbReference>
<proteinExistence type="inferred from homology"/>
<feature type="non-terminal residue" evidence="15">
    <location>
        <position position="1"/>
    </location>
</feature>
<evidence type="ECO:0000256" key="14">
    <source>
        <dbReference type="PIRSR" id="PIRSR600760-2"/>
    </source>
</evidence>
<keyword evidence="16" id="KW-1185">Reference proteome</keyword>
<evidence type="ECO:0000313" key="15">
    <source>
        <dbReference type="EMBL" id="CAD7666430.1"/>
    </source>
</evidence>
<dbReference type="GO" id="GO:0012505">
    <property type="term" value="C:endomembrane system"/>
    <property type="evidence" value="ECO:0007669"/>
    <property type="project" value="TreeGrafter"/>
</dbReference>
<name>A0A7R9R2J3_9ACAR</name>
<dbReference type="SUPFAM" id="SSF56655">
    <property type="entry name" value="Carbohydrate phosphatase"/>
    <property type="match status" value="1"/>
</dbReference>
<accession>A0A7R9R2J3</accession>
<feature type="non-terminal residue" evidence="15">
    <location>
        <position position="203"/>
    </location>
</feature>